<dbReference type="InterPro" id="IPR014816">
    <property type="entry name" value="tRNA_MeTrfase_Gcd14"/>
</dbReference>
<reference evidence="5" key="1">
    <citation type="journal article" date="2023" name="Access Microbiol">
        <title>De-novo genome assembly for Akanthomyces muscarius, a biocontrol agent of insect agricultural pests.</title>
        <authorList>
            <person name="Erdos Z."/>
            <person name="Studholme D.J."/>
            <person name="Raymond B."/>
            <person name="Sharma M."/>
        </authorList>
    </citation>
    <scope>NUCLEOTIDE SEQUENCE</scope>
    <source>
        <strain evidence="5">Ve6</strain>
    </source>
</reference>
<dbReference type="Gene3D" id="3.40.50.150">
    <property type="entry name" value="Vaccinia Virus protein VP39"/>
    <property type="match status" value="1"/>
</dbReference>
<dbReference type="Proteomes" id="UP001144673">
    <property type="component" value="Chromosome 2"/>
</dbReference>
<gene>
    <name evidence="5" type="ORF">LMH87_004729</name>
</gene>
<feature type="region of interest" description="Disordered" evidence="4">
    <location>
        <begin position="349"/>
        <end position="382"/>
    </location>
</feature>
<feature type="region of interest" description="Disordered" evidence="4">
    <location>
        <begin position="407"/>
        <end position="426"/>
    </location>
</feature>
<dbReference type="PROSITE" id="PS51620">
    <property type="entry name" value="SAM_TRM61"/>
    <property type="match status" value="1"/>
</dbReference>
<dbReference type="PANTHER" id="PTHR12133:SF1">
    <property type="entry name" value="TRNA (ADENINE(58)-N(1))-METHYLTRANSFERASE, MITOCHONDRIAL"/>
    <property type="match status" value="1"/>
</dbReference>
<evidence type="ECO:0000256" key="1">
    <source>
        <dbReference type="ARBA" id="ARBA00012796"/>
    </source>
</evidence>
<proteinExistence type="predicted"/>
<evidence type="ECO:0000313" key="5">
    <source>
        <dbReference type="EMBL" id="KAJ4145898.1"/>
    </source>
</evidence>
<evidence type="ECO:0000256" key="3">
    <source>
        <dbReference type="ARBA" id="ARBA00033309"/>
    </source>
</evidence>
<dbReference type="GO" id="GO:0160107">
    <property type="term" value="F:tRNA (adenine(58)-N1)-methyltransferase activity"/>
    <property type="evidence" value="ECO:0007669"/>
    <property type="project" value="UniProtKB-EC"/>
</dbReference>
<accession>A0A9W8Q3U6</accession>
<comment type="caution">
    <text evidence="5">The sequence shown here is derived from an EMBL/GenBank/DDBJ whole genome shotgun (WGS) entry which is preliminary data.</text>
</comment>
<dbReference type="RefSeq" id="XP_056049568.1">
    <property type="nucleotide sequence ID" value="XM_056195994.1"/>
</dbReference>
<evidence type="ECO:0000256" key="2">
    <source>
        <dbReference type="ARBA" id="ARBA00015963"/>
    </source>
</evidence>
<evidence type="ECO:0000256" key="4">
    <source>
        <dbReference type="SAM" id="MobiDB-lite"/>
    </source>
</evidence>
<dbReference type="EMBL" id="JAJHUN010000011">
    <property type="protein sequence ID" value="KAJ4145898.1"/>
    <property type="molecule type" value="Genomic_DNA"/>
</dbReference>
<dbReference type="PANTHER" id="PTHR12133">
    <property type="entry name" value="TRNA (ADENINE(58)-N(1))-METHYLTRANSFERASE"/>
    <property type="match status" value="1"/>
</dbReference>
<dbReference type="InterPro" id="IPR029063">
    <property type="entry name" value="SAM-dependent_MTases_sf"/>
</dbReference>
<dbReference type="AlphaFoldDB" id="A0A9W8Q3U6"/>
<dbReference type="GeneID" id="80891888"/>
<dbReference type="KEGG" id="amus:LMH87_004729"/>
<keyword evidence="6" id="KW-1185">Reference proteome</keyword>
<protein>
    <recommendedName>
        <fullName evidence="2">tRNA (adenine(58)-N(1))-methyltransferase catalytic subunit TRM61</fullName>
        <ecNumber evidence="1">2.1.1.220</ecNumber>
    </recommendedName>
    <alternativeName>
        <fullName evidence="3">tRNA(m1A58)-methyltransferase subunit TRM61</fullName>
    </alternativeName>
</protein>
<evidence type="ECO:0000313" key="6">
    <source>
        <dbReference type="Proteomes" id="UP001144673"/>
    </source>
</evidence>
<name>A0A9W8Q3U6_AKAMU</name>
<dbReference type="GO" id="GO:0030488">
    <property type="term" value="P:tRNA methylation"/>
    <property type="evidence" value="ECO:0007669"/>
    <property type="project" value="InterPro"/>
</dbReference>
<sequence>MLALRSCRASSKLARSTCQRSSSSYRTVKEFDVVFLRQQGVKFPKWHLTAPIRRDSRVRLSYGASVAASDLLGKQILERTVDDKGNAVAIHEPTLASYIVNSDRAATPIYPSDAETIVSLLDLNLTRPGEEADEDDDGAPFEVFEAGTGMGSLSLHIARALHAANPPVPAALRHLLRSSPLARSVAASGGVLELSAGDAALLSAYRSSRRAVLQTLDRSGKHTRAAYKLVRHFRRAQYLADVDFHVGAVDAYVGERLAASGGRPVFARAVLDLPAAHRHAAALVRALHPNAVLVVFSPSVSQIAEFQAWALESEGAGLQLEKVLELPTTSTADGVRDGGCGGRHWDVKIVKPKPAPPGEGEETLPGADVAEDDGSAAVEEREPVVVMRPKVGGRVAGGGFIAVYRKWPAGTSRQQQPEGLGTEAEA</sequence>
<dbReference type="GO" id="GO:0031515">
    <property type="term" value="C:tRNA (m1A) methyltransferase complex"/>
    <property type="evidence" value="ECO:0007669"/>
    <property type="project" value="InterPro"/>
</dbReference>
<organism evidence="5 6">
    <name type="scientific">Akanthomyces muscarius</name>
    <name type="common">Entomopathogenic fungus</name>
    <name type="synonym">Lecanicillium muscarium</name>
    <dbReference type="NCBI Taxonomy" id="2231603"/>
    <lineage>
        <taxon>Eukaryota</taxon>
        <taxon>Fungi</taxon>
        <taxon>Dikarya</taxon>
        <taxon>Ascomycota</taxon>
        <taxon>Pezizomycotina</taxon>
        <taxon>Sordariomycetes</taxon>
        <taxon>Hypocreomycetidae</taxon>
        <taxon>Hypocreales</taxon>
        <taxon>Cordycipitaceae</taxon>
        <taxon>Akanthomyces</taxon>
    </lineage>
</organism>
<dbReference type="SUPFAM" id="SSF53335">
    <property type="entry name" value="S-adenosyl-L-methionine-dependent methyltransferases"/>
    <property type="match status" value="1"/>
</dbReference>
<dbReference type="GO" id="GO:0005739">
    <property type="term" value="C:mitochondrion"/>
    <property type="evidence" value="ECO:0007669"/>
    <property type="project" value="TreeGrafter"/>
</dbReference>
<dbReference type="EC" id="2.1.1.220" evidence="1"/>